<proteinExistence type="predicted"/>
<dbReference type="Pfam" id="PF00534">
    <property type="entry name" value="Glycos_transf_1"/>
    <property type="match status" value="1"/>
</dbReference>
<organism evidence="2 3">
    <name type="scientific">Richelia sinica FACHB-800</name>
    <dbReference type="NCBI Taxonomy" id="1357546"/>
    <lineage>
        <taxon>Bacteria</taxon>
        <taxon>Bacillati</taxon>
        <taxon>Cyanobacteriota</taxon>
        <taxon>Cyanophyceae</taxon>
        <taxon>Nostocales</taxon>
        <taxon>Nostocaceae</taxon>
        <taxon>Richelia</taxon>
    </lineage>
</organism>
<dbReference type="InterPro" id="IPR001296">
    <property type="entry name" value="Glyco_trans_1"/>
</dbReference>
<accession>A0A975T5A7</accession>
<dbReference type="RefSeq" id="WP_190604074.1">
    <property type="nucleotide sequence ID" value="NZ_CP021056.1"/>
</dbReference>
<evidence type="ECO:0000313" key="2">
    <source>
        <dbReference type="EMBL" id="QXE22360.1"/>
    </source>
</evidence>
<evidence type="ECO:0000313" key="3">
    <source>
        <dbReference type="Proteomes" id="UP000683511"/>
    </source>
</evidence>
<reference evidence="2" key="1">
    <citation type="submission" date="2017-04" db="EMBL/GenBank/DDBJ databases">
        <title>Genome deletions in a multicellular cyanobacterial endosymbiont for morphological adaptation in marine diatoms.</title>
        <authorList>
            <person name="Wang Y."/>
            <person name="Gao H."/>
            <person name="Li R."/>
            <person name="Xu X."/>
        </authorList>
    </citation>
    <scope>NUCLEOTIDE SEQUENCE</scope>
    <source>
        <strain evidence="2">FACHB 800</strain>
    </source>
</reference>
<dbReference type="Proteomes" id="UP000683511">
    <property type="component" value="Chromosome"/>
</dbReference>
<dbReference type="SUPFAM" id="SSF53756">
    <property type="entry name" value="UDP-Glycosyltransferase/glycogen phosphorylase"/>
    <property type="match status" value="1"/>
</dbReference>
<dbReference type="GO" id="GO:0016757">
    <property type="term" value="F:glycosyltransferase activity"/>
    <property type="evidence" value="ECO:0007669"/>
    <property type="project" value="InterPro"/>
</dbReference>
<dbReference type="CDD" id="cd03801">
    <property type="entry name" value="GT4_PimA-like"/>
    <property type="match status" value="1"/>
</dbReference>
<gene>
    <name evidence="2" type="ORF">B6N60_01043</name>
</gene>
<keyword evidence="2" id="KW-0808">Transferase</keyword>
<name>A0A975T5A7_9NOST</name>
<protein>
    <submittedName>
        <fullName evidence="2">Glycosyl transferase group 1</fullName>
    </submittedName>
</protein>
<dbReference type="KEGG" id="rsin:B6N60_01043"/>
<sequence length="556" mass="62192">MKNTAAILYKKDGYDTSGKRLLGRQSAGEGFLKALVQYGTAESIYCYTTSRDEFGEFCQRIQPWINGSRQVSWIPFNNHQGLAQAGTLYHPDPRLANPAWARRFDDQRLYSICGVTHTIASMGVLENIANLILAPLQPWDALVCTSMAVKKAVDHLFDTWTEYLTQRIGGQPSINLQLPIIPLGIDCQAFNHGDYTANIRTSMRLSLGIPQDDIVVLFVGRLCFYAKAHPIPMYMALEKAAQATQKKIHFVLAGWFEDDRETVNFQQSTQTFCPSVNCIFVDGRKPEIRHGIWSAADIFISLVDNVQETFGLTPLEAMASGLPVIVSDWDGYKETVRHEVDGFRIPTLIPPPESGLDLAYGYLTESLNYSTYIAHSSLAISVDIEAASKALITLINHPELRKQLGENGRKHAWQTFDWRVIMAAYEQLWQELAAIRAVESMSVPTTPGKPRVPWCDDPFRQFAHYSSAIATPSLVLKLGSMSTPENLQHIRSNWMANFGADRRIPNNIIDTILGAIAQLGSASIETIYNLNPNIPQPELLRTIVYLVKFDILAIAQ</sequence>
<dbReference type="Gene3D" id="3.40.50.2000">
    <property type="entry name" value="Glycogen Phosphorylase B"/>
    <property type="match status" value="1"/>
</dbReference>
<keyword evidence="3" id="KW-1185">Reference proteome</keyword>
<dbReference type="EMBL" id="CP021056">
    <property type="protein sequence ID" value="QXE22360.1"/>
    <property type="molecule type" value="Genomic_DNA"/>
</dbReference>
<feature type="domain" description="Glycosyl transferase family 1" evidence="1">
    <location>
        <begin position="204"/>
        <end position="346"/>
    </location>
</feature>
<dbReference type="PANTHER" id="PTHR12526">
    <property type="entry name" value="GLYCOSYLTRANSFERASE"/>
    <property type="match status" value="1"/>
</dbReference>
<dbReference type="AlphaFoldDB" id="A0A975T5A7"/>
<evidence type="ECO:0000259" key="1">
    <source>
        <dbReference type="Pfam" id="PF00534"/>
    </source>
</evidence>